<keyword evidence="7 8" id="KW-0472">Membrane</keyword>
<reference evidence="9 10" key="1">
    <citation type="submission" date="2016-03" db="EMBL/GenBank/DDBJ databases">
        <authorList>
            <person name="Devillers H."/>
        </authorList>
    </citation>
    <scope>NUCLEOTIDE SEQUENCE [LARGE SCALE GENOMIC DNA]</scope>
    <source>
        <strain evidence="9">CBS 6772</strain>
    </source>
</reference>
<evidence type="ECO:0000256" key="1">
    <source>
        <dbReference type="ARBA" id="ARBA00003246"/>
    </source>
</evidence>
<dbReference type="STRING" id="4955.A0A1G4MK92"/>
<dbReference type="AlphaFoldDB" id="A0A1G4MK92"/>
<evidence type="ECO:0000256" key="6">
    <source>
        <dbReference type="ARBA" id="ARBA00022989"/>
    </source>
</evidence>
<evidence type="ECO:0000313" key="10">
    <source>
        <dbReference type="Proteomes" id="UP000190831"/>
    </source>
</evidence>
<evidence type="ECO:0000256" key="8">
    <source>
        <dbReference type="RuleBase" id="RU361206"/>
    </source>
</evidence>
<gene>
    <name evidence="9" type="ORF">LAFE_0H10506G</name>
</gene>
<name>A0A1G4MK92_LACFM</name>
<comment type="function">
    <text evidence="1 8">Golgi membrane protein involved in vesicular trafficking.</text>
</comment>
<keyword evidence="5 8" id="KW-0812">Transmembrane</keyword>
<sequence>MDHVKNFYRTILGSSHPLVLSVHLSGKAAPIVFYVIGSWFLSFTMQFITVLLLLATDFYLTKNINGRKLVQLRWWYNSSGADNKTFTFESYKQYPPGPPINPIDSRLFWWSTYVTPVVWIVFGVMCLLQFKFLYLILVAMAICLTGWNAYGFRNCDKWEPNQDGNQSGSWIQMPSLPAFNNLSRLAGLQSFFQSN</sequence>
<evidence type="ECO:0000256" key="3">
    <source>
        <dbReference type="ARBA" id="ARBA00005467"/>
    </source>
</evidence>
<accession>A0A1G4MK92</accession>
<dbReference type="GO" id="GO:0000139">
    <property type="term" value="C:Golgi membrane"/>
    <property type="evidence" value="ECO:0007669"/>
    <property type="project" value="UniProtKB-SubCell"/>
</dbReference>
<protein>
    <recommendedName>
        <fullName evidence="4 8">Golgi apparatus membrane protein TVP23</fullName>
    </recommendedName>
</protein>
<feature type="transmembrane region" description="Helical" evidence="8">
    <location>
        <begin position="31"/>
        <end position="55"/>
    </location>
</feature>
<dbReference type="GO" id="GO:0009306">
    <property type="term" value="P:protein secretion"/>
    <property type="evidence" value="ECO:0007669"/>
    <property type="project" value="TreeGrafter"/>
</dbReference>
<keyword evidence="6 8" id="KW-1133">Transmembrane helix</keyword>
<organism evidence="9 10">
    <name type="scientific">Lachancea fermentati</name>
    <name type="common">Zygosaccharomyces fermentati</name>
    <dbReference type="NCBI Taxonomy" id="4955"/>
    <lineage>
        <taxon>Eukaryota</taxon>
        <taxon>Fungi</taxon>
        <taxon>Dikarya</taxon>
        <taxon>Ascomycota</taxon>
        <taxon>Saccharomycotina</taxon>
        <taxon>Saccharomycetes</taxon>
        <taxon>Saccharomycetales</taxon>
        <taxon>Saccharomycetaceae</taxon>
        <taxon>Lachancea</taxon>
    </lineage>
</organism>
<dbReference type="OMA" id="KMIWWID"/>
<evidence type="ECO:0000256" key="5">
    <source>
        <dbReference type="ARBA" id="ARBA00022692"/>
    </source>
</evidence>
<comment type="subcellular location">
    <subcellularLocation>
        <location evidence="2 8">Golgi apparatus membrane</location>
        <topology evidence="2 8">Multi-pass membrane protein</topology>
    </subcellularLocation>
</comment>
<dbReference type="PANTHER" id="PTHR13019:SF7">
    <property type="entry name" value="GOLGI APPARATUS MEMBRANE PROTEIN TVP23"/>
    <property type="match status" value="1"/>
</dbReference>
<evidence type="ECO:0000256" key="7">
    <source>
        <dbReference type="ARBA" id="ARBA00023136"/>
    </source>
</evidence>
<feature type="transmembrane region" description="Helical" evidence="8">
    <location>
        <begin position="107"/>
        <end position="125"/>
    </location>
</feature>
<keyword evidence="8" id="KW-0333">Golgi apparatus</keyword>
<dbReference type="Pfam" id="PF05832">
    <property type="entry name" value="DUF846"/>
    <property type="match status" value="1"/>
</dbReference>
<dbReference type="InterPro" id="IPR008564">
    <property type="entry name" value="TVP23-like"/>
</dbReference>
<proteinExistence type="inferred from homology"/>
<evidence type="ECO:0000256" key="2">
    <source>
        <dbReference type="ARBA" id="ARBA00004653"/>
    </source>
</evidence>
<dbReference type="EMBL" id="LT598491">
    <property type="protein sequence ID" value="SCW04300.1"/>
    <property type="molecule type" value="Genomic_DNA"/>
</dbReference>
<dbReference type="PANTHER" id="PTHR13019">
    <property type="entry name" value="GOLGI APPARATUS MEMBRANE PROTEIN TVP23"/>
    <property type="match status" value="1"/>
</dbReference>
<comment type="similarity">
    <text evidence="3 8">Belongs to the TVP23 family.</text>
</comment>
<dbReference type="OrthoDB" id="2151161at2759"/>
<dbReference type="GO" id="GO:0016192">
    <property type="term" value="P:vesicle-mediated transport"/>
    <property type="evidence" value="ECO:0007669"/>
    <property type="project" value="TreeGrafter"/>
</dbReference>
<evidence type="ECO:0000256" key="4">
    <source>
        <dbReference type="ARBA" id="ARBA00013603"/>
    </source>
</evidence>
<keyword evidence="10" id="KW-1185">Reference proteome</keyword>
<evidence type="ECO:0000313" key="9">
    <source>
        <dbReference type="EMBL" id="SCW04300.1"/>
    </source>
</evidence>
<dbReference type="Proteomes" id="UP000190831">
    <property type="component" value="Chromosome H"/>
</dbReference>
<feature type="transmembrane region" description="Helical" evidence="8">
    <location>
        <begin position="132"/>
        <end position="150"/>
    </location>
</feature>